<evidence type="ECO:0000313" key="2">
    <source>
        <dbReference type="Proteomes" id="UP000076532"/>
    </source>
</evidence>
<evidence type="ECO:0000313" key="1">
    <source>
        <dbReference type="EMBL" id="KZP25384.1"/>
    </source>
</evidence>
<dbReference type="AlphaFoldDB" id="A0A166NU48"/>
<keyword evidence="2" id="KW-1185">Reference proteome</keyword>
<protein>
    <submittedName>
        <fullName evidence="1">Uncharacterized protein</fullName>
    </submittedName>
</protein>
<organism evidence="1 2">
    <name type="scientific">Athelia psychrophila</name>
    <dbReference type="NCBI Taxonomy" id="1759441"/>
    <lineage>
        <taxon>Eukaryota</taxon>
        <taxon>Fungi</taxon>
        <taxon>Dikarya</taxon>
        <taxon>Basidiomycota</taxon>
        <taxon>Agaricomycotina</taxon>
        <taxon>Agaricomycetes</taxon>
        <taxon>Agaricomycetidae</taxon>
        <taxon>Atheliales</taxon>
        <taxon>Atheliaceae</taxon>
        <taxon>Athelia</taxon>
    </lineage>
</organism>
<dbReference type="Proteomes" id="UP000076532">
    <property type="component" value="Unassembled WGS sequence"/>
</dbReference>
<gene>
    <name evidence="1" type="ORF">FIBSPDRAFT_888188</name>
</gene>
<name>A0A166NU48_9AGAM</name>
<dbReference type="EMBL" id="KV417521">
    <property type="protein sequence ID" value="KZP25384.1"/>
    <property type="molecule type" value="Genomic_DNA"/>
</dbReference>
<reference evidence="1 2" key="1">
    <citation type="journal article" date="2016" name="Mol. Biol. Evol.">
        <title>Comparative Genomics of Early-Diverging Mushroom-Forming Fungi Provides Insights into the Origins of Lignocellulose Decay Capabilities.</title>
        <authorList>
            <person name="Nagy L.G."/>
            <person name="Riley R."/>
            <person name="Tritt A."/>
            <person name="Adam C."/>
            <person name="Daum C."/>
            <person name="Floudas D."/>
            <person name="Sun H."/>
            <person name="Yadav J.S."/>
            <person name="Pangilinan J."/>
            <person name="Larsson K.H."/>
            <person name="Matsuura K."/>
            <person name="Barry K."/>
            <person name="Labutti K."/>
            <person name="Kuo R."/>
            <person name="Ohm R.A."/>
            <person name="Bhattacharya S.S."/>
            <person name="Shirouzu T."/>
            <person name="Yoshinaga Y."/>
            <person name="Martin F.M."/>
            <person name="Grigoriev I.V."/>
            <person name="Hibbett D.S."/>
        </authorList>
    </citation>
    <scope>NUCLEOTIDE SEQUENCE [LARGE SCALE GENOMIC DNA]</scope>
    <source>
        <strain evidence="1 2">CBS 109695</strain>
    </source>
</reference>
<sequence length="255" mass="29138">MNFELQSLITKTTWFIDIHTGLNDREIAESTTNVRDGTRPIFDFKAKRISLKEVSDNYHHTFIEHIYTLSTVVQIDLDSLRGWDSWIVPTREQHNPYTTYVLLGVGGSVLSAHLSPSTDDNSRPYTTVTLVHRSMTGPRGKVVPSLSLGRSQHPHLRSTRGCGGHIDRLPWWFILDLCCQLKGSYTVAAEVKHKPNPDAGIGVRSRSDFYGFRPLRKRVVEFQWAEELYYLPEYQASPVTDVTATPNRSQWLPLR</sequence>
<accession>A0A166NU48</accession>
<proteinExistence type="predicted"/>